<protein>
    <recommendedName>
        <fullName evidence="4">Penicillinase repressor</fullName>
    </recommendedName>
</protein>
<keyword evidence="3" id="KW-1185">Reference proteome</keyword>
<organism evidence="2 3">
    <name type="scientific">Ruminococcus turbiniformis</name>
    <dbReference type="NCBI Taxonomy" id="2881258"/>
    <lineage>
        <taxon>Bacteria</taxon>
        <taxon>Bacillati</taxon>
        <taxon>Bacillota</taxon>
        <taxon>Clostridia</taxon>
        <taxon>Eubacteriales</taxon>
        <taxon>Oscillospiraceae</taxon>
        <taxon>Ruminococcus</taxon>
    </lineage>
</organism>
<feature type="coiled-coil region" evidence="1">
    <location>
        <begin position="117"/>
        <end position="147"/>
    </location>
</feature>
<gene>
    <name evidence="2" type="ORF">LKD70_13920</name>
</gene>
<dbReference type="Proteomes" id="UP001198151">
    <property type="component" value="Unassembled WGS sequence"/>
</dbReference>
<evidence type="ECO:0000256" key="1">
    <source>
        <dbReference type="SAM" id="Coils"/>
    </source>
</evidence>
<proteinExistence type="predicted"/>
<name>A0ABS8FZK0_9FIRM</name>
<comment type="caution">
    <text evidence="2">The sequence shown here is derived from an EMBL/GenBank/DDBJ whole genome shotgun (WGS) entry which is preliminary data.</text>
</comment>
<keyword evidence="1" id="KW-0175">Coiled coil</keyword>
<evidence type="ECO:0000313" key="3">
    <source>
        <dbReference type="Proteomes" id="UP001198151"/>
    </source>
</evidence>
<accession>A0ABS8FZK0</accession>
<evidence type="ECO:0000313" key="2">
    <source>
        <dbReference type="EMBL" id="MCC2255498.1"/>
    </source>
</evidence>
<evidence type="ECO:0008006" key="4">
    <source>
        <dbReference type="Google" id="ProtNLM"/>
    </source>
</evidence>
<reference evidence="2 3" key="1">
    <citation type="submission" date="2021-10" db="EMBL/GenBank/DDBJ databases">
        <title>Anaerobic single-cell dispensing facilitates the cultivation of human gut bacteria.</title>
        <authorList>
            <person name="Afrizal A."/>
        </authorList>
    </citation>
    <scope>NUCLEOTIDE SEQUENCE [LARGE SCALE GENOMIC DNA]</scope>
    <source>
        <strain evidence="2 3">CLA-AA-H200</strain>
    </source>
</reference>
<dbReference type="EMBL" id="JAJEQX010000028">
    <property type="protein sequence ID" value="MCC2255498.1"/>
    <property type="molecule type" value="Genomic_DNA"/>
</dbReference>
<sequence>MMEDTLSKTAQAKKLLLEFWSDFQPHSVHEFRDYLKKNNITIVDRTHISSAVYTATQQDILVRVDRGNYQAGINFHEDIEIPMKKMAGIQSVLLQTKRVLSIPINIVELTPKERELIPRLQKLYQECERMLEELEKDEDENEVSKGRDC</sequence>
<dbReference type="RefSeq" id="WP_227708546.1">
    <property type="nucleotide sequence ID" value="NZ_JAJEQX010000028.1"/>
</dbReference>